<dbReference type="Gene3D" id="3.40.190.10">
    <property type="entry name" value="Periplasmic binding protein-like II"/>
    <property type="match status" value="2"/>
</dbReference>
<dbReference type="PIRSF" id="PIRSF019574">
    <property type="entry name" value="Periplasmic_polyamine_BP"/>
    <property type="match status" value="1"/>
</dbReference>
<evidence type="ECO:0000256" key="3">
    <source>
        <dbReference type="ARBA" id="ARBA00022729"/>
    </source>
</evidence>
<dbReference type="Pfam" id="PF13416">
    <property type="entry name" value="SBP_bac_8"/>
    <property type="match status" value="1"/>
</dbReference>
<dbReference type="PRINTS" id="PR00909">
    <property type="entry name" value="SPERMDNBNDNG"/>
</dbReference>
<dbReference type="OrthoDB" id="9769319at2"/>
<evidence type="ECO:0000256" key="2">
    <source>
        <dbReference type="ARBA" id="ARBA00022448"/>
    </source>
</evidence>
<dbReference type="CDD" id="cd13590">
    <property type="entry name" value="PBP2_PotD_PotF_like"/>
    <property type="match status" value="1"/>
</dbReference>
<evidence type="ECO:0000256" key="1">
    <source>
        <dbReference type="ARBA" id="ARBA00004418"/>
    </source>
</evidence>
<sequence length="342" mass="38931">MKRLFLVMLLCLLASSVFAKEVVYVYNWSEYIPEQVLRGFEKETGIKVIYTTYDSNEVMYSKVKVLGGKGYDVIFPSTYYVNRMQKEGLLAPINPKLLPNLKNMDPALMNKEYDPGNKFSLPYLWGSTSLAINSDFVNQKEANTYRILWDSKYKGKVVLTDDLREVFHIALRILGYSGNETDPNKIKQAYELLRKLRPNVRVYNSDSPKIPFINGEVTLGLTFNGEMFAAAQENPSIKYIYPKEGAIFWIDSMCIPKASKNIANAHKFINYIMKPEVAKMISEEVGYAIPNKAGVALLDKSVRSNPTIYPPLSVIKQGEFQLDVGNAITVYEKYWNLLKSGK</sequence>
<dbReference type="GO" id="GO:0042597">
    <property type="term" value="C:periplasmic space"/>
    <property type="evidence" value="ECO:0007669"/>
    <property type="project" value="UniProtKB-SubCell"/>
</dbReference>
<evidence type="ECO:0000256" key="4">
    <source>
        <dbReference type="ARBA" id="ARBA00022764"/>
    </source>
</evidence>
<dbReference type="InterPro" id="IPR006059">
    <property type="entry name" value="SBP"/>
</dbReference>
<dbReference type="AlphaFoldDB" id="A0A4R1K8Q1"/>
<dbReference type="Proteomes" id="UP000294614">
    <property type="component" value="Unassembled WGS sequence"/>
</dbReference>
<dbReference type="EMBL" id="SMGG01000004">
    <property type="protein sequence ID" value="TCK60390.1"/>
    <property type="molecule type" value="Genomic_DNA"/>
</dbReference>
<feature type="binding site" evidence="5">
    <location>
        <position position="79"/>
    </location>
    <ligand>
        <name>spermidine</name>
        <dbReference type="ChEBI" id="CHEBI:57834"/>
    </ligand>
</feature>
<proteinExistence type="predicted"/>
<dbReference type="PANTHER" id="PTHR30222">
    <property type="entry name" value="SPERMIDINE/PUTRESCINE-BINDING PERIPLASMIC PROTEIN"/>
    <property type="match status" value="1"/>
</dbReference>
<comment type="subcellular location">
    <subcellularLocation>
        <location evidence="1">Periplasm</location>
    </subcellularLocation>
</comment>
<organism evidence="7 8">
    <name type="scientific">Seleniivibrio woodruffii</name>
    <dbReference type="NCBI Taxonomy" id="1078050"/>
    <lineage>
        <taxon>Bacteria</taxon>
        <taxon>Pseudomonadati</taxon>
        <taxon>Deferribacterota</taxon>
        <taxon>Deferribacteres</taxon>
        <taxon>Deferribacterales</taxon>
        <taxon>Geovibrionaceae</taxon>
        <taxon>Seleniivibrio</taxon>
    </lineage>
</organism>
<dbReference type="RefSeq" id="WP_132873066.1">
    <property type="nucleotide sequence ID" value="NZ_JAJUHT010000007.1"/>
</dbReference>
<feature type="binding site" evidence="5">
    <location>
        <begin position="162"/>
        <end position="165"/>
    </location>
    <ligand>
        <name>spermidine</name>
        <dbReference type="ChEBI" id="CHEBI:57834"/>
    </ligand>
</feature>
<dbReference type="PANTHER" id="PTHR30222:SF17">
    <property type="entry name" value="SPERMIDINE_PUTRESCINE-BINDING PERIPLASMIC PROTEIN"/>
    <property type="match status" value="1"/>
</dbReference>
<keyword evidence="2" id="KW-0813">Transport</keyword>
<feature type="chain" id="PRO_5020330621" evidence="6">
    <location>
        <begin position="20"/>
        <end position="342"/>
    </location>
</feature>
<keyword evidence="3 6" id="KW-0732">Signal</keyword>
<dbReference type="GO" id="GO:0019808">
    <property type="term" value="F:polyamine binding"/>
    <property type="evidence" value="ECO:0007669"/>
    <property type="project" value="InterPro"/>
</dbReference>
<feature type="binding site" evidence="5">
    <location>
        <position position="321"/>
    </location>
    <ligand>
        <name>spermidine</name>
        <dbReference type="ChEBI" id="CHEBI:57834"/>
    </ligand>
</feature>
<accession>A0A4R1K8Q1</accession>
<keyword evidence="8" id="KW-1185">Reference proteome</keyword>
<dbReference type="InterPro" id="IPR001188">
    <property type="entry name" value="Sperm_putr-bd"/>
</dbReference>
<keyword evidence="4" id="KW-0574">Periplasm</keyword>
<name>A0A4R1K8Q1_9BACT</name>
<gene>
    <name evidence="7" type="ORF">C8D98_1262</name>
</gene>
<evidence type="ECO:0000313" key="8">
    <source>
        <dbReference type="Proteomes" id="UP000294614"/>
    </source>
</evidence>
<dbReference type="SUPFAM" id="SSF53850">
    <property type="entry name" value="Periplasmic binding protein-like II"/>
    <property type="match status" value="1"/>
</dbReference>
<reference evidence="7 8" key="1">
    <citation type="submission" date="2019-03" db="EMBL/GenBank/DDBJ databases">
        <title>Genomic Encyclopedia of Type Strains, Phase IV (KMG-IV): sequencing the most valuable type-strain genomes for metagenomic binning, comparative biology and taxonomic classification.</title>
        <authorList>
            <person name="Goeker M."/>
        </authorList>
    </citation>
    <scope>NUCLEOTIDE SEQUENCE [LARGE SCALE GENOMIC DNA]</scope>
    <source>
        <strain evidence="7 8">DSM 24984</strain>
    </source>
</reference>
<feature type="signal peptide" evidence="6">
    <location>
        <begin position="1"/>
        <end position="19"/>
    </location>
</feature>
<evidence type="ECO:0000256" key="5">
    <source>
        <dbReference type="PIRSR" id="PIRSR019574-1"/>
    </source>
</evidence>
<dbReference type="GO" id="GO:0015846">
    <property type="term" value="P:polyamine transport"/>
    <property type="evidence" value="ECO:0007669"/>
    <property type="project" value="InterPro"/>
</dbReference>
<evidence type="ECO:0000256" key="6">
    <source>
        <dbReference type="SAM" id="SignalP"/>
    </source>
</evidence>
<comment type="caution">
    <text evidence="7">The sequence shown here is derived from an EMBL/GenBank/DDBJ whole genome shotgun (WGS) entry which is preliminary data.</text>
</comment>
<feature type="binding site" evidence="5">
    <location>
        <position position="30"/>
    </location>
    <ligand>
        <name>spermidine</name>
        <dbReference type="ChEBI" id="CHEBI:57834"/>
    </ligand>
</feature>
<protein>
    <submittedName>
        <fullName evidence="7">Spermidine/putrescine-binding protein</fullName>
    </submittedName>
</protein>
<evidence type="ECO:0000313" key="7">
    <source>
        <dbReference type="EMBL" id="TCK60390.1"/>
    </source>
</evidence>